<dbReference type="InterPro" id="IPR006507">
    <property type="entry name" value="UPF0283"/>
</dbReference>
<evidence type="ECO:0000256" key="6">
    <source>
        <dbReference type="ARBA" id="ARBA00022989"/>
    </source>
</evidence>
<evidence type="ECO:0000256" key="5">
    <source>
        <dbReference type="ARBA" id="ARBA00022692"/>
    </source>
</evidence>
<evidence type="ECO:0000313" key="10">
    <source>
        <dbReference type="EMBL" id="MDE1463654.1"/>
    </source>
</evidence>
<keyword evidence="5 9" id="KW-0812">Transmembrane</keyword>
<feature type="transmembrane region" description="Helical" evidence="9">
    <location>
        <begin position="64"/>
        <end position="85"/>
    </location>
</feature>
<dbReference type="RefSeq" id="WP_274689988.1">
    <property type="nucleotide sequence ID" value="NZ_JAPMOU010000023.1"/>
</dbReference>
<dbReference type="InterPro" id="IPR021147">
    <property type="entry name" value="DUF697"/>
</dbReference>
<comment type="subcellular location">
    <subcellularLocation>
        <location evidence="1">Cell inner membrane</location>
        <topology evidence="1">Multi-pass membrane protein</topology>
    </subcellularLocation>
</comment>
<feature type="region of interest" description="Disordered" evidence="8">
    <location>
        <begin position="348"/>
        <end position="368"/>
    </location>
</feature>
<evidence type="ECO:0000256" key="3">
    <source>
        <dbReference type="ARBA" id="ARBA00022475"/>
    </source>
</evidence>
<keyword evidence="7 9" id="KW-0472">Membrane</keyword>
<dbReference type="Proteomes" id="UP001528823">
    <property type="component" value="Unassembled WGS sequence"/>
</dbReference>
<dbReference type="NCBIfam" id="TIGR01620">
    <property type="entry name" value="hyp_HI0043"/>
    <property type="match status" value="1"/>
</dbReference>
<reference evidence="10 11" key="1">
    <citation type="submission" date="2022-11" db="EMBL/GenBank/DDBJ databases">
        <title>Spartinivicinus poritis sp. nov., isolated from scleractinian coral Porites lutea.</title>
        <authorList>
            <person name="Zhang G."/>
            <person name="Cai L."/>
            <person name="Wei Q."/>
        </authorList>
    </citation>
    <scope>NUCLEOTIDE SEQUENCE [LARGE SCALE GENOMIC DNA]</scope>
    <source>
        <strain evidence="10 11">A2-2</strain>
    </source>
</reference>
<comment type="similarity">
    <text evidence="2">Belongs to the UPF0283 family.</text>
</comment>
<gene>
    <name evidence="10" type="ORF">ORQ98_17000</name>
</gene>
<keyword evidence="11" id="KW-1185">Reference proteome</keyword>
<sequence length="368" mass="41433">MSKQDEQLHQAIHFDKPLAEQQEPDKIQQRQDFTADQFTPKLEQPIEQVLPVAPRPTKSLTGRWLLIAAGLVGAGALAEVTWFLIDQWQQSSLIAAAYTAGIVLLVTCLSKVLLGELRSLSKLKKLRQWQRTANRLQQSEQQGEAIRFVKRLSQRSGYHTTDGYQQWLSAVNSSHNDAEVITLYSQTVLKPLDSQAEQVVYRWSSEAALLVAISPLAITDMLILGWRNIKMIDKLCEVYGVKLGYWSRISLIRTVFRNMIYTGATELIADIGMDLLGAELAGRVSTRFTQGMGAGLLTARLGYQAINLCRPIPFSVKQKPRLKHIYGQLMTYLKQQFMDNLLASVKPGSQQQLSKKSSDMNNVNQEIE</sequence>
<keyword evidence="6 9" id="KW-1133">Transmembrane helix</keyword>
<comment type="caution">
    <text evidence="10">The sequence shown here is derived from an EMBL/GenBank/DDBJ whole genome shotgun (WGS) entry which is preliminary data.</text>
</comment>
<accession>A0ABT5UB95</accession>
<keyword evidence="3" id="KW-1003">Cell membrane</keyword>
<dbReference type="Pfam" id="PF05128">
    <property type="entry name" value="DUF697"/>
    <property type="match status" value="1"/>
</dbReference>
<evidence type="ECO:0000256" key="2">
    <source>
        <dbReference type="ARBA" id="ARBA00008255"/>
    </source>
</evidence>
<dbReference type="PANTHER" id="PTHR39342">
    <property type="entry name" value="UPF0283 MEMBRANE PROTEIN YCJF"/>
    <property type="match status" value="1"/>
</dbReference>
<evidence type="ECO:0000256" key="7">
    <source>
        <dbReference type="ARBA" id="ARBA00023136"/>
    </source>
</evidence>
<proteinExistence type="inferred from homology"/>
<evidence type="ECO:0000313" key="11">
    <source>
        <dbReference type="Proteomes" id="UP001528823"/>
    </source>
</evidence>
<evidence type="ECO:0000256" key="4">
    <source>
        <dbReference type="ARBA" id="ARBA00022519"/>
    </source>
</evidence>
<name>A0ABT5UB95_9GAMM</name>
<dbReference type="PANTHER" id="PTHR39342:SF1">
    <property type="entry name" value="UPF0283 MEMBRANE PROTEIN YCJF"/>
    <property type="match status" value="1"/>
</dbReference>
<evidence type="ECO:0000256" key="8">
    <source>
        <dbReference type="SAM" id="MobiDB-lite"/>
    </source>
</evidence>
<keyword evidence="4" id="KW-0997">Cell inner membrane</keyword>
<dbReference type="EMBL" id="JAPMOU010000023">
    <property type="protein sequence ID" value="MDE1463654.1"/>
    <property type="molecule type" value="Genomic_DNA"/>
</dbReference>
<feature type="transmembrane region" description="Helical" evidence="9">
    <location>
        <begin position="91"/>
        <end position="114"/>
    </location>
</feature>
<organism evidence="10 11">
    <name type="scientific">Spartinivicinus poritis</name>
    <dbReference type="NCBI Taxonomy" id="2994640"/>
    <lineage>
        <taxon>Bacteria</taxon>
        <taxon>Pseudomonadati</taxon>
        <taxon>Pseudomonadota</taxon>
        <taxon>Gammaproteobacteria</taxon>
        <taxon>Oceanospirillales</taxon>
        <taxon>Zooshikellaceae</taxon>
        <taxon>Spartinivicinus</taxon>
    </lineage>
</organism>
<evidence type="ECO:0000256" key="1">
    <source>
        <dbReference type="ARBA" id="ARBA00004429"/>
    </source>
</evidence>
<protein>
    <submittedName>
        <fullName evidence="10">TIGR01620 family protein</fullName>
    </submittedName>
</protein>
<evidence type="ECO:0000256" key="9">
    <source>
        <dbReference type="SAM" id="Phobius"/>
    </source>
</evidence>